<name>A0A1T4JK78_TREPO</name>
<keyword evidence="3" id="KW-1185">Reference proteome</keyword>
<evidence type="ECO:0000313" key="2">
    <source>
        <dbReference type="EMBL" id="SJZ30590.1"/>
    </source>
</evidence>
<proteinExistence type="predicted"/>
<feature type="compositionally biased region" description="Basic residues" evidence="1">
    <location>
        <begin position="211"/>
        <end position="220"/>
    </location>
</feature>
<feature type="region of interest" description="Disordered" evidence="1">
    <location>
        <begin position="205"/>
        <end position="231"/>
    </location>
</feature>
<evidence type="ECO:0000313" key="3">
    <source>
        <dbReference type="Proteomes" id="UP000190423"/>
    </source>
</evidence>
<gene>
    <name evidence="2" type="ORF">SAMN02745149_00495</name>
</gene>
<dbReference type="RefSeq" id="WP_078932419.1">
    <property type="nucleotide sequence ID" value="NZ_FUWG01000003.1"/>
</dbReference>
<protein>
    <submittedName>
        <fullName evidence="2">Uncharacterized protein</fullName>
    </submittedName>
</protein>
<dbReference type="GeneID" id="78315814"/>
<dbReference type="Proteomes" id="UP000190423">
    <property type="component" value="Unassembled WGS sequence"/>
</dbReference>
<reference evidence="2 3" key="1">
    <citation type="submission" date="2017-02" db="EMBL/GenBank/DDBJ databases">
        <authorList>
            <person name="Peterson S.W."/>
        </authorList>
    </citation>
    <scope>NUCLEOTIDE SEQUENCE [LARGE SCALE GENOMIC DNA]</scope>
    <source>
        <strain evidence="2 3">ATCC BAA-908</strain>
    </source>
</reference>
<sequence>MINEPTEPETKRNSAIDRMFDDFFKEHQDDSYPTPKSLVSYIEAAGGSVGVDRKTFPKIWWKRACEHAANSGGQLFMSEYDLEQTFTKYGIDFSHHDKDKLWGDCLFEYMNRKELFPELAPERLSGYEANVDVFLNKDQYQHVNLGLIVDKQNKRFALGVGDAFPLVTGKKVSKGQIIQLASMLKEMGIKEVEIESEYARTSLARVTGQDKKKKPSVNHRKSVDDVDSPSM</sequence>
<dbReference type="STRING" id="261392.SAMN02745149_00495"/>
<accession>A0A1T4JK78</accession>
<dbReference type="EMBL" id="FUWG01000003">
    <property type="protein sequence ID" value="SJZ30590.1"/>
    <property type="molecule type" value="Genomic_DNA"/>
</dbReference>
<dbReference type="AlphaFoldDB" id="A0A1T4JK78"/>
<organism evidence="2 3">
    <name type="scientific">Treponema porcinum</name>
    <dbReference type="NCBI Taxonomy" id="261392"/>
    <lineage>
        <taxon>Bacteria</taxon>
        <taxon>Pseudomonadati</taxon>
        <taxon>Spirochaetota</taxon>
        <taxon>Spirochaetia</taxon>
        <taxon>Spirochaetales</taxon>
        <taxon>Treponemataceae</taxon>
        <taxon>Treponema</taxon>
    </lineage>
</organism>
<evidence type="ECO:0000256" key="1">
    <source>
        <dbReference type="SAM" id="MobiDB-lite"/>
    </source>
</evidence>